<dbReference type="RefSeq" id="WP_305001576.1">
    <property type="nucleotide sequence ID" value="NZ_JAUQUB010000001.1"/>
</dbReference>
<dbReference type="PANTHER" id="PTHR48080">
    <property type="entry name" value="D-GALACTONATE DEHYDRATASE-RELATED"/>
    <property type="match status" value="1"/>
</dbReference>
<name>A0ABT9BJG4_9MICO</name>
<sequence>MTTPLTIASVERIRVHVPFTERSRPWNNVLVGGWGHIELCKVTTSSGVVGWGETLLTYTWKLVDDAAVARVTGKPLFDHLWDDSLGAGLQLALLDAAGKALGVPAHRLLGLPQVRQSMPLAWWSTKMPPEVLAEEAAEAASRGYRAHKFKARPWFDVDDQVAQASAATPDDYSFGIDWNSLLLSSAGARPVLERLDGNSRVHFFEGAVGRAQIADQKDLRGRFTTPLVEHYDAALFPTWMTENALDGFVVDTGGISRFLHMGATCAAFNKEFWLQIVGTGITTAFALQLSAVLTHARWPSVTALNVFESTLVTESMEPTLGLLAIPTAPGLGVTIDEEAVERYRVGDDYRVELPRTILVFRRPDGASRDYASINHLWQECLDDGTMGVQSPGARLDIVEDDGGSEFAERFAEAGARFSGTGVPWPALTFYPGLDT</sequence>
<dbReference type="EMBL" id="JAUQUB010000001">
    <property type="protein sequence ID" value="MDO7881162.1"/>
    <property type="molecule type" value="Genomic_DNA"/>
</dbReference>
<dbReference type="InterPro" id="IPR029017">
    <property type="entry name" value="Enolase-like_N"/>
</dbReference>
<dbReference type="Pfam" id="PF13378">
    <property type="entry name" value="MR_MLE_C"/>
    <property type="match status" value="1"/>
</dbReference>
<dbReference type="Gene3D" id="3.30.390.10">
    <property type="entry name" value="Enolase-like, N-terminal domain"/>
    <property type="match status" value="1"/>
</dbReference>
<dbReference type="InterPro" id="IPR036849">
    <property type="entry name" value="Enolase-like_C_sf"/>
</dbReference>
<dbReference type="InterPro" id="IPR029065">
    <property type="entry name" value="Enolase_C-like"/>
</dbReference>
<evidence type="ECO:0000259" key="1">
    <source>
        <dbReference type="SMART" id="SM00922"/>
    </source>
</evidence>
<protein>
    <submittedName>
        <fullName evidence="2">Mandelate racemase/muconate lactonizing enzyme family protein</fullName>
    </submittedName>
</protein>
<evidence type="ECO:0000313" key="3">
    <source>
        <dbReference type="Proteomes" id="UP001241072"/>
    </source>
</evidence>
<feature type="domain" description="Mandelate racemase/muconate lactonizing enzyme C-terminal" evidence="1">
    <location>
        <begin position="129"/>
        <end position="226"/>
    </location>
</feature>
<comment type="caution">
    <text evidence="2">The sequence shown here is derived from an EMBL/GenBank/DDBJ whole genome shotgun (WGS) entry which is preliminary data.</text>
</comment>
<evidence type="ECO:0000313" key="2">
    <source>
        <dbReference type="EMBL" id="MDO7881162.1"/>
    </source>
</evidence>
<accession>A0ABT9BJG4</accession>
<proteinExistence type="predicted"/>
<dbReference type="InterPro" id="IPR013342">
    <property type="entry name" value="Mandelate_racemase_C"/>
</dbReference>
<dbReference type="SMART" id="SM00922">
    <property type="entry name" value="MR_MLE"/>
    <property type="match status" value="1"/>
</dbReference>
<organism evidence="2 3">
    <name type="scientific">Antiquaquibacter soli</name>
    <dbReference type="NCBI Taxonomy" id="3064523"/>
    <lineage>
        <taxon>Bacteria</taxon>
        <taxon>Bacillati</taxon>
        <taxon>Actinomycetota</taxon>
        <taxon>Actinomycetes</taxon>
        <taxon>Micrococcales</taxon>
        <taxon>Microbacteriaceae</taxon>
        <taxon>Antiquaquibacter</taxon>
    </lineage>
</organism>
<dbReference type="SUPFAM" id="SSF54826">
    <property type="entry name" value="Enolase N-terminal domain-like"/>
    <property type="match status" value="1"/>
</dbReference>
<reference evidence="2 3" key="1">
    <citation type="submission" date="2023-07" db="EMBL/GenBank/DDBJ databases">
        <title>Protaetiibacter sp. nov WY-16 isolated from soil.</title>
        <authorList>
            <person name="Liu B."/>
            <person name="Wan Y."/>
        </authorList>
    </citation>
    <scope>NUCLEOTIDE SEQUENCE [LARGE SCALE GENOMIC DNA]</scope>
    <source>
        <strain evidence="2 3">WY-16</strain>
    </source>
</reference>
<dbReference type="Gene3D" id="3.20.20.120">
    <property type="entry name" value="Enolase-like C-terminal domain"/>
    <property type="match status" value="1"/>
</dbReference>
<dbReference type="InterPro" id="IPR034593">
    <property type="entry name" value="DgoD-like"/>
</dbReference>
<dbReference type="Proteomes" id="UP001241072">
    <property type="component" value="Unassembled WGS sequence"/>
</dbReference>
<keyword evidence="3" id="KW-1185">Reference proteome</keyword>
<gene>
    <name evidence="2" type="ORF">Q5716_02865</name>
</gene>
<dbReference type="SUPFAM" id="SSF51604">
    <property type="entry name" value="Enolase C-terminal domain-like"/>
    <property type="match status" value="1"/>
</dbReference>